<comment type="caution">
    <text evidence="22">The sequence shown here is derived from an EMBL/GenBank/DDBJ whole genome shotgun (WGS) entry which is preliminary data.</text>
</comment>
<dbReference type="InterPro" id="IPR000422">
    <property type="entry name" value="DHBP_synthase_RibB"/>
</dbReference>
<dbReference type="HAMAP" id="MF_00180">
    <property type="entry name" value="RibB"/>
    <property type="match status" value="1"/>
</dbReference>
<dbReference type="InterPro" id="IPR032677">
    <property type="entry name" value="GTP_cyclohydro_II"/>
</dbReference>
<evidence type="ECO:0000256" key="17">
    <source>
        <dbReference type="ARBA" id="ARBA00023268"/>
    </source>
</evidence>
<dbReference type="Pfam" id="PF00925">
    <property type="entry name" value="GTP_cyclohydro2"/>
    <property type="match status" value="1"/>
</dbReference>
<feature type="binding site" evidence="20">
    <location>
        <position position="167"/>
    </location>
    <ligand>
        <name>D-ribulose 5-phosphate</name>
        <dbReference type="ChEBI" id="CHEBI:58121"/>
    </ligand>
</feature>
<feature type="binding site" evidence="20">
    <location>
        <begin position="29"/>
        <end position="30"/>
    </location>
    <ligand>
        <name>D-ribulose 5-phosphate</name>
        <dbReference type="ChEBI" id="CHEBI:58121"/>
    </ligand>
</feature>
<evidence type="ECO:0000313" key="22">
    <source>
        <dbReference type="EMBL" id="PKQ70162.1"/>
    </source>
</evidence>
<evidence type="ECO:0000313" key="23">
    <source>
        <dbReference type="Proteomes" id="UP000233387"/>
    </source>
</evidence>
<feature type="binding site" evidence="20">
    <location>
        <position position="276"/>
    </location>
    <ligand>
        <name>GTP</name>
        <dbReference type="ChEBI" id="CHEBI:37565"/>
    </ligand>
</feature>
<comment type="pathway">
    <text evidence="4 20">Cofactor biosynthesis; riboflavin biosynthesis; 5-amino-6-(D-ribitylamino)uracil from GTP: step 1/4.</text>
</comment>
<dbReference type="PANTHER" id="PTHR21327:SF18">
    <property type="entry name" value="3,4-DIHYDROXY-2-BUTANONE 4-PHOSPHATE SYNTHASE"/>
    <property type="match status" value="1"/>
</dbReference>
<dbReference type="InterPro" id="IPR036144">
    <property type="entry name" value="RibA-like_sf"/>
</dbReference>
<dbReference type="AlphaFoldDB" id="A0A2N3IIK2"/>
<dbReference type="Proteomes" id="UP000233387">
    <property type="component" value="Unassembled WGS sequence"/>
</dbReference>
<feature type="active site" description="Proton acceptor; for GTP cyclohydrolase activity" evidence="20">
    <location>
        <position position="332"/>
    </location>
</feature>
<evidence type="ECO:0000256" key="13">
    <source>
        <dbReference type="ARBA" id="ARBA00022842"/>
    </source>
</evidence>
<feature type="binding site" evidence="20">
    <location>
        <position position="34"/>
    </location>
    <ligand>
        <name>D-ribulose 5-phosphate</name>
        <dbReference type="ChEBI" id="CHEBI:58121"/>
    </ligand>
</feature>
<comment type="cofactor">
    <cofactor evidence="2">
        <name>Mn(2+)</name>
        <dbReference type="ChEBI" id="CHEBI:29035"/>
    </cofactor>
</comment>
<keyword evidence="17 20" id="KW-0511">Multifunctional enzyme</keyword>
<dbReference type="InterPro" id="IPR016299">
    <property type="entry name" value="Riboflavin_synth_RibBA"/>
</dbReference>
<reference evidence="22 23" key="1">
    <citation type="submission" date="2017-06" db="EMBL/GenBank/DDBJ databases">
        <title>Raineya orbicola gen. nov., sp. nov. a slightly thermophilic bacterium of the phylum Bacteroidetes and the description of Raineyaceae fam. nov.</title>
        <authorList>
            <person name="Albuquerque L."/>
            <person name="Polonia A.R.M."/>
            <person name="Barroso C."/>
            <person name="Froufe H.J.C."/>
            <person name="Lage O."/>
            <person name="Lobo-Da-Cunha A."/>
            <person name="Egas C."/>
            <person name="Da Costa M.S."/>
        </authorList>
    </citation>
    <scope>NUCLEOTIDE SEQUENCE [LARGE SCALE GENOMIC DNA]</scope>
    <source>
        <strain evidence="22 23">SPSPC-11</strain>
    </source>
</reference>
<evidence type="ECO:0000256" key="6">
    <source>
        <dbReference type="ARBA" id="ARBA00005520"/>
    </source>
</evidence>
<dbReference type="Gene3D" id="3.90.870.10">
    <property type="entry name" value="DHBP synthase"/>
    <property type="match status" value="1"/>
</dbReference>
<evidence type="ECO:0000256" key="20">
    <source>
        <dbReference type="HAMAP-Rule" id="MF_01283"/>
    </source>
</evidence>
<evidence type="ECO:0000256" key="2">
    <source>
        <dbReference type="ARBA" id="ARBA00001936"/>
    </source>
</evidence>
<evidence type="ECO:0000256" key="18">
    <source>
        <dbReference type="ARBA" id="ARBA00043932"/>
    </source>
</evidence>
<dbReference type="HAMAP" id="MF_00179">
    <property type="entry name" value="RibA"/>
    <property type="match status" value="1"/>
</dbReference>
<dbReference type="HAMAP" id="MF_01283">
    <property type="entry name" value="RibBA"/>
    <property type="match status" value="1"/>
</dbReference>
<comment type="similarity">
    <text evidence="7 20">In the C-terminal section; belongs to the GTP cyclohydrolase II family.</text>
</comment>
<feature type="binding site" evidence="20">
    <location>
        <begin position="298"/>
        <end position="300"/>
    </location>
    <ligand>
        <name>GTP</name>
        <dbReference type="ChEBI" id="CHEBI:37565"/>
    </ligand>
</feature>
<dbReference type="NCBIfam" id="NF006803">
    <property type="entry name" value="PRK09311.1"/>
    <property type="match status" value="1"/>
</dbReference>
<dbReference type="GO" id="GO:0003935">
    <property type="term" value="F:GTP cyclohydrolase II activity"/>
    <property type="evidence" value="ECO:0007669"/>
    <property type="project" value="UniProtKB-UniRule"/>
</dbReference>
<evidence type="ECO:0000256" key="3">
    <source>
        <dbReference type="ARBA" id="ARBA00002284"/>
    </source>
</evidence>
<feature type="domain" description="GTP cyclohydrolase II" evidence="21">
    <location>
        <begin position="215"/>
        <end position="376"/>
    </location>
</feature>
<dbReference type="GO" id="GO:0009231">
    <property type="term" value="P:riboflavin biosynthetic process"/>
    <property type="evidence" value="ECO:0007669"/>
    <property type="project" value="UniProtKB-UniRule"/>
</dbReference>
<feature type="region of interest" description="GTP cyclohydrolase II" evidence="20">
    <location>
        <begin position="205"/>
        <end position="407"/>
    </location>
</feature>
<evidence type="ECO:0000256" key="1">
    <source>
        <dbReference type="ARBA" id="ARBA00000141"/>
    </source>
</evidence>
<keyword evidence="13 20" id="KW-0460">Magnesium</keyword>
<name>A0A2N3IIK2_9BACT</name>
<dbReference type="SUPFAM" id="SSF142695">
    <property type="entry name" value="RibA-like"/>
    <property type="match status" value="1"/>
</dbReference>
<evidence type="ECO:0000256" key="5">
    <source>
        <dbReference type="ARBA" id="ARBA00004904"/>
    </source>
</evidence>
<dbReference type="RefSeq" id="WP_101358081.1">
    <property type="nucleotide sequence ID" value="NZ_NKXO01000010.1"/>
</dbReference>
<comment type="pathway">
    <text evidence="5 20">Cofactor biosynthesis; riboflavin biosynthesis; 2-hydroxy-3-oxobutyl phosphate from D-ribulose 5-phosphate: step 1/1.</text>
</comment>
<feature type="region of interest" description="DHBP synthase" evidence="20">
    <location>
        <begin position="1"/>
        <end position="204"/>
    </location>
</feature>
<evidence type="ECO:0000256" key="16">
    <source>
        <dbReference type="ARBA" id="ARBA00023239"/>
    </source>
</evidence>
<feature type="binding site" evidence="20">
    <location>
        <position position="260"/>
    </location>
    <ligand>
        <name>Zn(2+)</name>
        <dbReference type="ChEBI" id="CHEBI:29105"/>
        <note>catalytic</note>
    </ligand>
</feature>
<keyword evidence="23" id="KW-1185">Reference proteome</keyword>
<comment type="cofactor">
    <cofactor evidence="20">
        <name>Mg(2+)</name>
        <dbReference type="ChEBI" id="CHEBI:18420"/>
    </cofactor>
    <cofactor evidence="20">
        <name>Mn(2+)</name>
        <dbReference type="ChEBI" id="CHEBI:29035"/>
    </cofactor>
    <text evidence="20">Binds 2 divalent metal cations per subunit. Magnesium or manganese.</text>
</comment>
<evidence type="ECO:0000256" key="8">
    <source>
        <dbReference type="ARBA" id="ARBA00022619"/>
    </source>
</evidence>
<proteinExistence type="inferred from homology"/>
<feature type="binding site" evidence="20">
    <location>
        <position position="146"/>
    </location>
    <ligand>
        <name>Mg(2+)</name>
        <dbReference type="ChEBI" id="CHEBI:18420"/>
        <label>2</label>
    </ligand>
</feature>
<feature type="active site" description="Nucleophile; for GTP cyclohydrolase activity" evidence="20">
    <location>
        <position position="334"/>
    </location>
</feature>
<feature type="binding site" evidence="20">
    <location>
        <position position="273"/>
    </location>
    <ligand>
        <name>Zn(2+)</name>
        <dbReference type="ChEBI" id="CHEBI:29105"/>
        <note>catalytic</note>
    </ligand>
</feature>
<dbReference type="GO" id="GO:0005525">
    <property type="term" value="F:GTP binding"/>
    <property type="evidence" value="ECO:0007669"/>
    <property type="project" value="UniProtKB-KW"/>
</dbReference>
<comment type="similarity">
    <text evidence="6 20">In the N-terminal section; belongs to the DHBP synthase family.</text>
</comment>
<evidence type="ECO:0000256" key="14">
    <source>
        <dbReference type="ARBA" id="ARBA00023134"/>
    </source>
</evidence>
<dbReference type="NCBIfam" id="TIGR00505">
    <property type="entry name" value="ribA"/>
    <property type="match status" value="1"/>
</dbReference>
<keyword evidence="15 20" id="KW-0464">Manganese</keyword>
<dbReference type="NCBIfam" id="TIGR00506">
    <property type="entry name" value="ribB"/>
    <property type="match status" value="1"/>
</dbReference>
<keyword evidence="11 20" id="KW-0378">Hydrolase</keyword>
<comment type="cofactor">
    <cofactor evidence="20">
        <name>Zn(2+)</name>
        <dbReference type="ChEBI" id="CHEBI:29105"/>
    </cofactor>
    <text evidence="20">Binds 1 zinc ion per subunit.</text>
</comment>
<comment type="catalytic activity">
    <reaction evidence="19 20">
        <text>GTP + 4 H2O = 2,5-diamino-6-hydroxy-4-(5-phosphoribosylamino)-pyrimidine + formate + 2 phosphate + 3 H(+)</text>
        <dbReference type="Rhea" id="RHEA:23704"/>
        <dbReference type="ChEBI" id="CHEBI:15377"/>
        <dbReference type="ChEBI" id="CHEBI:15378"/>
        <dbReference type="ChEBI" id="CHEBI:15740"/>
        <dbReference type="ChEBI" id="CHEBI:37565"/>
        <dbReference type="ChEBI" id="CHEBI:43474"/>
        <dbReference type="ChEBI" id="CHEBI:58614"/>
        <dbReference type="EC" id="3.5.4.25"/>
    </reaction>
</comment>
<feature type="binding site" evidence="20">
    <location>
        <position position="360"/>
    </location>
    <ligand>
        <name>GTP</name>
        <dbReference type="ChEBI" id="CHEBI:37565"/>
    </ligand>
</feature>
<comment type="function">
    <text evidence="3 20">Catalyzes the conversion of D-ribulose 5-phosphate to formate and 3,4-dihydroxy-2-butanone 4-phosphate.</text>
</comment>
<comment type="function">
    <text evidence="18 20">Catalyzes the conversion of GTP to 2,5-diamino-6-ribosylamino-4(3H)-pyrimidinone 5'-phosphate (DARP), formate and pyrophosphate.</text>
</comment>
<keyword evidence="14 20" id="KW-0342">GTP-binding</keyword>
<evidence type="ECO:0000256" key="7">
    <source>
        <dbReference type="ARBA" id="ARBA00008976"/>
    </source>
</evidence>
<comment type="catalytic activity">
    <reaction evidence="1 20">
        <text>D-ribulose 5-phosphate = (2S)-2-hydroxy-3-oxobutyl phosphate + formate + H(+)</text>
        <dbReference type="Rhea" id="RHEA:18457"/>
        <dbReference type="ChEBI" id="CHEBI:15378"/>
        <dbReference type="ChEBI" id="CHEBI:15740"/>
        <dbReference type="ChEBI" id="CHEBI:58121"/>
        <dbReference type="ChEBI" id="CHEBI:58830"/>
        <dbReference type="EC" id="4.1.99.12"/>
    </reaction>
</comment>
<evidence type="ECO:0000256" key="12">
    <source>
        <dbReference type="ARBA" id="ARBA00022833"/>
    </source>
</evidence>
<dbReference type="FunFam" id="3.90.870.10:FF:000001">
    <property type="entry name" value="Riboflavin biosynthesis protein RibBA"/>
    <property type="match status" value="1"/>
</dbReference>
<keyword evidence="16 20" id="KW-0456">Lyase</keyword>
<dbReference type="GO" id="GO:0030145">
    <property type="term" value="F:manganese ion binding"/>
    <property type="evidence" value="ECO:0007669"/>
    <property type="project" value="UniProtKB-UniRule"/>
</dbReference>
<dbReference type="SUPFAM" id="SSF55821">
    <property type="entry name" value="YrdC/RibB"/>
    <property type="match status" value="1"/>
</dbReference>
<accession>A0A2N3IIK2</accession>
<dbReference type="GO" id="GO:0005829">
    <property type="term" value="C:cytosol"/>
    <property type="evidence" value="ECO:0007669"/>
    <property type="project" value="TreeGrafter"/>
</dbReference>
<dbReference type="CDD" id="cd00641">
    <property type="entry name" value="GTP_cyclohydro2"/>
    <property type="match status" value="1"/>
</dbReference>
<evidence type="ECO:0000256" key="11">
    <source>
        <dbReference type="ARBA" id="ARBA00022801"/>
    </source>
</evidence>
<dbReference type="InterPro" id="IPR017945">
    <property type="entry name" value="DHBP_synth_RibB-like_a/b_dom"/>
</dbReference>
<organism evidence="22 23">
    <name type="scientific">Raineya orbicola</name>
    <dbReference type="NCBI Taxonomy" id="2016530"/>
    <lineage>
        <taxon>Bacteria</taxon>
        <taxon>Pseudomonadati</taxon>
        <taxon>Bacteroidota</taxon>
        <taxon>Cytophagia</taxon>
        <taxon>Cytophagales</taxon>
        <taxon>Raineyaceae</taxon>
        <taxon>Raineya</taxon>
    </lineage>
</organism>
<dbReference type="InterPro" id="IPR000926">
    <property type="entry name" value="RibA"/>
</dbReference>
<evidence type="ECO:0000256" key="9">
    <source>
        <dbReference type="ARBA" id="ARBA00022723"/>
    </source>
</evidence>
<dbReference type="EMBL" id="NKXO01000010">
    <property type="protein sequence ID" value="PKQ70162.1"/>
    <property type="molecule type" value="Genomic_DNA"/>
</dbReference>
<dbReference type="NCBIfam" id="NF001591">
    <property type="entry name" value="PRK00393.1"/>
    <property type="match status" value="1"/>
</dbReference>
<dbReference type="GO" id="GO:0008686">
    <property type="term" value="F:3,4-dihydroxy-2-butanone-4-phosphate synthase activity"/>
    <property type="evidence" value="ECO:0007669"/>
    <property type="project" value="UniProtKB-UniRule"/>
</dbReference>
<feature type="binding site" evidence="20">
    <location>
        <begin position="143"/>
        <end position="147"/>
    </location>
    <ligand>
        <name>D-ribulose 5-phosphate</name>
        <dbReference type="ChEBI" id="CHEBI:58121"/>
    </ligand>
</feature>
<feature type="binding site" evidence="20">
    <location>
        <position position="320"/>
    </location>
    <ligand>
        <name>GTP</name>
        <dbReference type="ChEBI" id="CHEBI:37565"/>
    </ligand>
</feature>
<protein>
    <recommendedName>
        <fullName evidence="20">Riboflavin biosynthesis protein RibBA</fullName>
    </recommendedName>
    <domain>
        <recommendedName>
            <fullName evidence="20">3,4-dihydroxy-2-butanone 4-phosphate synthase</fullName>
            <shortName evidence="20">DHBP synthase</shortName>
            <ecNumber evidence="20">4.1.99.12</ecNumber>
        </recommendedName>
    </domain>
    <domain>
        <recommendedName>
            <fullName evidence="20">GTP cyclohydrolase-2</fullName>
            <ecNumber evidence="20">3.5.4.25</ecNumber>
        </recommendedName>
        <alternativeName>
            <fullName evidence="20">GTP cyclohydrolase II</fullName>
        </alternativeName>
    </domain>
</protein>
<dbReference type="EC" id="4.1.99.12" evidence="20"/>
<dbReference type="UniPathway" id="UPA00275">
    <property type="reaction ID" value="UER00399"/>
</dbReference>
<keyword evidence="8 20" id="KW-0686">Riboflavin biosynthesis</keyword>
<evidence type="ECO:0000256" key="4">
    <source>
        <dbReference type="ARBA" id="ARBA00004853"/>
    </source>
</evidence>
<dbReference type="OrthoDB" id="9793111at2"/>
<keyword evidence="10 20" id="KW-0547">Nucleotide-binding</keyword>
<evidence type="ECO:0000256" key="19">
    <source>
        <dbReference type="ARBA" id="ARBA00049295"/>
    </source>
</evidence>
<dbReference type="EC" id="3.5.4.25" evidence="20"/>
<feature type="binding site" evidence="20">
    <location>
        <position position="271"/>
    </location>
    <ligand>
        <name>Zn(2+)</name>
        <dbReference type="ChEBI" id="CHEBI:29105"/>
        <note>catalytic</note>
    </ligand>
</feature>
<evidence type="ECO:0000256" key="15">
    <source>
        <dbReference type="ARBA" id="ARBA00023211"/>
    </source>
</evidence>
<feature type="site" description="Essential for DHBP synthase activity" evidence="20">
    <location>
        <position position="167"/>
    </location>
</feature>
<feature type="binding site" evidence="20">
    <location>
        <position position="355"/>
    </location>
    <ligand>
        <name>GTP</name>
        <dbReference type="ChEBI" id="CHEBI:37565"/>
    </ligand>
</feature>
<feature type="binding site" evidence="20">
    <location>
        <begin position="255"/>
        <end position="259"/>
    </location>
    <ligand>
        <name>GTP</name>
        <dbReference type="ChEBI" id="CHEBI:37565"/>
    </ligand>
</feature>
<feature type="binding site" evidence="20">
    <location>
        <position position="30"/>
    </location>
    <ligand>
        <name>Mg(2+)</name>
        <dbReference type="ChEBI" id="CHEBI:18420"/>
        <label>1</label>
    </ligand>
</feature>
<feature type="site" description="Essential for DHBP synthase activity" evidence="20">
    <location>
        <position position="129"/>
    </location>
</feature>
<keyword evidence="9 20" id="KW-0479">Metal-binding</keyword>
<keyword evidence="12 20" id="KW-0862">Zinc</keyword>
<dbReference type="Gene3D" id="3.40.50.10990">
    <property type="entry name" value="GTP cyclohydrolase II"/>
    <property type="match status" value="1"/>
</dbReference>
<feature type="binding site" evidence="20">
    <location>
        <position position="30"/>
    </location>
    <ligand>
        <name>Mg(2+)</name>
        <dbReference type="ChEBI" id="CHEBI:18420"/>
        <label>2</label>
    </ligand>
</feature>
<dbReference type="PIRSF" id="PIRSF001259">
    <property type="entry name" value="RibA"/>
    <property type="match status" value="1"/>
</dbReference>
<sequence length="407" mass="45100">MDIQLDSIEEALEDLRQGKVVIVVDDENRENEGDFICAAEAITPEIVNFMVKEARGYLCVALTEKRCEELKLDLMVGQNTDPHKTAFTVTVDLLGHGNTTGISAQDRARTIKALVDENTKPEDLGRPGHINPLKAREGGVLRRAGHTEASVDLARLAGFKPAGVLIEVMNEDGSMARLPQLRQIADKFGLKLISIADLIAYRLKYDSLIHCEIGVQLPSVWGDFDLVAYRQIDTDEIHFALVKGSWQKDEPVLVRVHSSCVTGDIFGSCRCDCGPQLHKAMQMIEAEGKGVVLYMNQEGRGIGIINKLKAYKLQEQGLDTVQANLALGFQMDARDYGVGAQILRDLGITKIRLISNNPKKRAGLLGYGLEIIETVPIEIQPNPHNQKYLETKRDKMGHDILKNNHSD</sequence>
<gene>
    <name evidence="20" type="primary">ribBA</name>
    <name evidence="22" type="ORF">Rain11_0822</name>
</gene>
<dbReference type="PANTHER" id="PTHR21327">
    <property type="entry name" value="GTP CYCLOHYDROLASE II-RELATED"/>
    <property type="match status" value="1"/>
</dbReference>
<dbReference type="Pfam" id="PF00926">
    <property type="entry name" value="DHBP_synthase"/>
    <property type="match status" value="1"/>
</dbReference>
<dbReference type="GO" id="GO:0000287">
    <property type="term" value="F:magnesium ion binding"/>
    <property type="evidence" value="ECO:0007669"/>
    <property type="project" value="UniProtKB-UniRule"/>
</dbReference>
<evidence type="ECO:0000256" key="10">
    <source>
        <dbReference type="ARBA" id="ARBA00022741"/>
    </source>
</evidence>
<evidence type="ECO:0000259" key="21">
    <source>
        <dbReference type="Pfam" id="PF00925"/>
    </source>
</evidence>
<dbReference type="FunFam" id="3.40.50.10990:FF:000001">
    <property type="entry name" value="Riboflavin biosynthesis protein RibBA"/>
    <property type="match status" value="1"/>
</dbReference>
<dbReference type="GO" id="GO:0008270">
    <property type="term" value="F:zinc ion binding"/>
    <property type="evidence" value="ECO:0007669"/>
    <property type="project" value="UniProtKB-UniRule"/>
</dbReference>